<feature type="domain" description="NAD(P)-binding" evidence="1">
    <location>
        <begin position="12"/>
        <end position="322"/>
    </location>
</feature>
<dbReference type="InterPro" id="IPR036291">
    <property type="entry name" value="NAD(P)-bd_dom_sf"/>
</dbReference>
<dbReference type="Gene3D" id="3.90.25.10">
    <property type="entry name" value="UDP-galactose 4-epimerase, domain 1"/>
    <property type="match status" value="1"/>
</dbReference>
<evidence type="ECO:0000313" key="2">
    <source>
        <dbReference type="EMBL" id="KJU81319.1"/>
    </source>
</evidence>
<dbReference type="EMBL" id="LACI01002732">
    <property type="protein sequence ID" value="KJU81319.1"/>
    <property type="molecule type" value="Genomic_DNA"/>
</dbReference>
<gene>
    <name evidence="2" type="ORF">MBAV_006452</name>
</gene>
<evidence type="ECO:0000313" key="3">
    <source>
        <dbReference type="Proteomes" id="UP000033423"/>
    </source>
</evidence>
<keyword evidence="3" id="KW-1185">Reference proteome</keyword>
<dbReference type="PATRIC" id="fig|29290.4.peg.8526"/>
<dbReference type="AlphaFoldDB" id="A0A0F3GHA2"/>
<proteinExistence type="predicted"/>
<dbReference type="Proteomes" id="UP000033423">
    <property type="component" value="Unassembled WGS sequence"/>
</dbReference>
<dbReference type="Gene3D" id="3.40.50.720">
    <property type="entry name" value="NAD(P)-binding Rossmann-like Domain"/>
    <property type="match status" value="1"/>
</dbReference>
<dbReference type="SUPFAM" id="SSF51735">
    <property type="entry name" value="NAD(P)-binding Rossmann-fold domains"/>
    <property type="match status" value="1"/>
</dbReference>
<name>A0A0F3GHA2_9BACT</name>
<organism evidence="2 3">
    <name type="scientific">Candidatus Magnetobacterium bavaricum</name>
    <dbReference type="NCBI Taxonomy" id="29290"/>
    <lineage>
        <taxon>Bacteria</taxon>
        <taxon>Pseudomonadati</taxon>
        <taxon>Nitrospirota</taxon>
        <taxon>Thermodesulfovibrionia</taxon>
        <taxon>Thermodesulfovibrionales</taxon>
        <taxon>Candidatus Magnetobacteriaceae</taxon>
        <taxon>Candidatus Magnetobacterium</taxon>
    </lineage>
</organism>
<dbReference type="Pfam" id="PF16363">
    <property type="entry name" value="GDP_Man_Dehyd"/>
    <property type="match status" value="1"/>
</dbReference>
<dbReference type="InterPro" id="IPR016040">
    <property type="entry name" value="NAD(P)-bd_dom"/>
</dbReference>
<accession>A0A0F3GHA2</accession>
<reference evidence="2 3" key="1">
    <citation type="submission" date="2015-02" db="EMBL/GenBank/DDBJ databases">
        <title>Single-cell genomics of uncultivated deep-branching MTB reveals a conserved set of magnetosome genes.</title>
        <authorList>
            <person name="Kolinko S."/>
            <person name="Richter M."/>
            <person name="Glockner F.O."/>
            <person name="Brachmann A."/>
            <person name="Schuler D."/>
        </authorList>
    </citation>
    <scope>NUCLEOTIDE SEQUENCE [LARGE SCALE GENOMIC DNA]</scope>
    <source>
        <strain evidence="2">TM-1</strain>
    </source>
</reference>
<dbReference type="InterPro" id="IPR013445">
    <property type="entry name" value="CDP_4_6_deHydtase"/>
</dbReference>
<dbReference type="NCBIfam" id="TIGR02622">
    <property type="entry name" value="CDP_4_6_dhtase"/>
    <property type="match status" value="1"/>
</dbReference>
<comment type="caution">
    <text evidence="2">The sequence shown here is derived from an EMBL/GenBank/DDBJ whole genome shotgun (WGS) entry which is preliminary data.</text>
</comment>
<dbReference type="PANTHER" id="PTHR43000">
    <property type="entry name" value="DTDP-D-GLUCOSE 4,6-DEHYDRATASE-RELATED"/>
    <property type="match status" value="1"/>
</dbReference>
<sequence>MFNGIYGNNRVLVIGHTGFKGSWLTLWLLTLNANVAGYSAYLPSEPCMFEVLGLKNRIANHVGDIRDYSCLKEVFNSFRPEIVFHLAAQAIVRKAYETPKTTFDTNVTGTVNVLECIRTSPFVKTAVIITSDKCYHNREWIWGYRENDRLGGDDPYSASKACAEIVCHAYVRSFFINGDITRISTARAGNVIGGGDWANDRIIPDCVRALSVQRDVTIRSLLAIRPWQHVLEPISGYLWLNACLYDNVKLHGEAFNFGPDQTVNKSVKELIELFIFYWGKGAWVDTSQQTTQKENSFLKLSSDKSLSLLKWHSVLSFDDTVRLTVQWYTSYYGSKDDMFNLSNEQITSYISMAIQKNMPWTQD</sequence>
<protein>
    <submittedName>
        <fullName evidence="2">CDP-glucose-4,6-dehydratase</fullName>
    </submittedName>
</protein>
<evidence type="ECO:0000259" key="1">
    <source>
        <dbReference type="Pfam" id="PF16363"/>
    </source>
</evidence>